<dbReference type="AlphaFoldDB" id="G0P2T8"/>
<name>G0P2T8_CAEBE</name>
<dbReference type="Proteomes" id="UP000008068">
    <property type="component" value="Unassembled WGS sequence"/>
</dbReference>
<keyword evidence="4" id="KW-1185">Reference proteome</keyword>
<dbReference type="eggNOG" id="ENOG502TM2V">
    <property type="taxonomic scope" value="Eukaryota"/>
</dbReference>
<dbReference type="InterPro" id="IPR055466">
    <property type="entry name" value="DUF7038"/>
</dbReference>
<organism evidence="4">
    <name type="scientific">Caenorhabditis brenneri</name>
    <name type="common">Nematode worm</name>
    <dbReference type="NCBI Taxonomy" id="135651"/>
    <lineage>
        <taxon>Eukaryota</taxon>
        <taxon>Metazoa</taxon>
        <taxon>Ecdysozoa</taxon>
        <taxon>Nematoda</taxon>
        <taxon>Chromadorea</taxon>
        <taxon>Rhabditida</taxon>
        <taxon>Rhabditina</taxon>
        <taxon>Rhabditomorpha</taxon>
        <taxon>Rhabditoidea</taxon>
        <taxon>Rhabditidae</taxon>
        <taxon>Peloderinae</taxon>
        <taxon>Caenorhabditis</taxon>
    </lineage>
</organism>
<accession>G0P2T8</accession>
<reference evidence="4" key="1">
    <citation type="submission" date="2011-07" db="EMBL/GenBank/DDBJ databases">
        <authorList>
            <consortium name="Caenorhabditis brenneri Sequencing and Analysis Consortium"/>
            <person name="Wilson R.K."/>
        </authorList>
    </citation>
    <scope>NUCLEOTIDE SEQUENCE [LARGE SCALE GENOMIC DNA]</scope>
    <source>
        <strain evidence="4">PB2801</strain>
    </source>
</reference>
<dbReference type="Pfam" id="PF23047">
    <property type="entry name" value="DUF7038"/>
    <property type="match status" value="1"/>
</dbReference>
<dbReference type="InParanoid" id="G0P2T8"/>
<proteinExistence type="predicted"/>
<dbReference type="HOGENOM" id="CLU_442300_0_0_1"/>
<dbReference type="EMBL" id="GL380031">
    <property type="protein sequence ID" value="EGT43391.1"/>
    <property type="molecule type" value="Genomic_DNA"/>
</dbReference>
<sequence length="618" mass="71152">MNNRKLDAQFSASKSPQDPSHSPIPEEHNVAMEPVSAAPGRVLASEHHHPFRYDPYPARNPVRGPRDVVHNFAAHANFPVVHMWNRQSPERHDLERPSFAELLNAAGQLLGFGQNPERPMPVRGPVQYVEHNPIAPRFPAAGRLAGRLSFAPPQHNAGLVAPENPPAPRLLPDALGNLPPPHQFPDVEVRRLHPRIQAPERDQEDQQADPFEHWPERFAYAHTIHGMVCMVEKDQIKLFNFKRRYMHIIPNNLEVSPKLYQYIRMTERSFVTIGNEYVRDIIEYISNTGQILTWATSPNAEEIAQMSKETREMFQGKIWSPRLGYLADPDRKFNPQFNGKEAWICAKYAPTEEAHFQIVKTYSEREGEERFVDTPWMRMILGMYFDEADHDFVIPSGSSRRLRHGGFVEHAVCIATDVRNLQYKKRRTGDLKKDGGSKERCSIFFNRLFGIYRCLKPAELGSWYSHNSIDARASKKKNKGHLSVYRAVTVGRMRPVDAPLPTQVREGRVQMTIEFEIKSLEQLSFIWDKYVGKVMIDIIFWTFITNMVKLHHKNEAHNGKSAFYKELVKKGITIRALALTRDNYETANEYPTNGAFILGTVFLIKYKETNEIIFQKVE</sequence>
<gene>
    <name evidence="3" type="ORF">CAEBREN_22333</name>
</gene>
<protein>
    <recommendedName>
        <fullName evidence="2">DUF7038 domain-containing protein</fullName>
    </recommendedName>
</protein>
<feature type="domain" description="DUF7038" evidence="2">
    <location>
        <begin position="289"/>
        <end position="378"/>
    </location>
</feature>
<evidence type="ECO:0000313" key="3">
    <source>
        <dbReference type="EMBL" id="EGT43391.1"/>
    </source>
</evidence>
<feature type="compositionally biased region" description="Polar residues" evidence="1">
    <location>
        <begin position="10"/>
        <end position="20"/>
    </location>
</feature>
<evidence type="ECO:0000259" key="2">
    <source>
        <dbReference type="Pfam" id="PF23047"/>
    </source>
</evidence>
<feature type="region of interest" description="Disordered" evidence="1">
    <location>
        <begin position="1"/>
        <end position="28"/>
    </location>
</feature>
<evidence type="ECO:0000256" key="1">
    <source>
        <dbReference type="SAM" id="MobiDB-lite"/>
    </source>
</evidence>
<evidence type="ECO:0000313" key="4">
    <source>
        <dbReference type="Proteomes" id="UP000008068"/>
    </source>
</evidence>
<dbReference type="OrthoDB" id="5881544at2759"/>